<name>A0A9D9IFW8_9BACT</name>
<reference evidence="2" key="2">
    <citation type="journal article" date="2021" name="PeerJ">
        <title>Extensive microbial diversity within the chicken gut microbiome revealed by metagenomics and culture.</title>
        <authorList>
            <person name="Gilroy R."/>
            <person name="Ravi A."/>
            <person name="Getino M."/>
            <person name="Pursley I."/>
            <person name="Horton D.L."/>
            <person name="Alikhan N.F."/>
            <person name="Baker D."/>
            <person name="Gharbi K."/>
            <person name="Hall N."/>
            <person name="Watson M."/>
            <person name="Adriaenssens E.M."/>
            <person name="Foster-Nyarko E."/>
            <person name="Jarju S."/>
            <person name="Secka A."/>
            <person name="Antonio M."/>
            <person name="Oren A."/>
            <person name="Chaudhuri R.R."/>
            <person name="La Ragione R."/>
            <person name="Hildebrand F."/>
            <person name="Pallen M.J."/>
        </authorList>
    </citation>
    <scope>NUCLEOTIDE SEQUENCE</scope>
    <source>
        <strain evidence="2">B2-22910</strain>
    </source>
</reference>
<feature type="chain" id="PRO_5039374789" description="Outer membrane protein beta-barrel domain-containing protein" evidence="1">
    <location>
        <begin position="23"/>
        <end position="227"/>
    </location>
</feature>
<evidence type="ECO:0008006" key="4">
    <source>
        <dbReference type="Google" id="ProtNLM"/>
    </source>
</evidence>
<gene>
    <name evidence="2" type="ORF">IAB82_05950</name>
</gene>
<keyword evidence="1" id="KW-0732">Signal</keyword>
<evidence type="ECO:0000313" key="2">
    <source>
        <dbReference type="EMBL" id="MBO8471321.1"/>
    </source>
</evidence>
<evidence type="ECO:0000313" key="3">
    <source>
        <dbReference type="Proteomes" id="UP000823603"/>
    </source>
</evidence>
<protein>
    <recommendedName>
        <fullName evidence="4">Outer membrane protein beta-barrel domain-containing protein</fullName>
    </recommendedName>
</protein>
<accession>A0A9D9IFW8</accession>
<dbReference type="EMBL" id="JADIMB010000086">
    <property type="protein sequence ID" value="MBO8471321.1"/>
    <property type="molecule type" value="Genomic_DNA"/>
</dbReference>
<proteinExistence type="predicted"/>
<comment type="caution">
    <text evidence="2">The sequence shown here is derived from an EMBL/GenBank/DDBJ whole genome shotgun (WGS) entry which is preliminary data.</text>
</comment>
<reference evidence="2" key="1">
    <citation type="submission" date="2020-10" db="EMBL/GenBank/DDBJ databases">
        <authorList>
            <person name="Gilroy R."/>
        </authorList>
    </citation>
    <scope>NUCLEOTIDE SEQUENCE</scope>
    <source>
        <strain evidence="2">B2-22910</strain>
    </source>
</reference>
<feature type="signal peptide" evidence="1">
    <location>
        <begin position="1"/>
        <end position="22"/>
    </location>
</feature>
<organism evidence="2 3">
    <name type="scientific">Candidatus Cryptobacteroides faecavium</name>
    <dbReference type="NCBI Taxonomy" id="2840762"/>
    <lineage>
        <taxon>Bacteria</taxon>
        <taxon>Pseudomonadati</taxon>
        <taxon>Bacteroidota</taxon>
        <taxon>Bacteroidia</taxon>
        <taxon>Bacteroidales</taxon>
        <taxon>Candidatus Cryptobacteroides</taxon>
    </lineage>
</organism>
<dbReference type="AlphaFoldDB" id="A0A9D9IFW8"/>
<dbReference type="Proteomes" id="UP000823603">
    <property type="component" value="Unassembled WGS sequence"/>
</dbReference>
<evidence type="ECO:0000256" key="1">
    <source>
        <dbReference type="SAM" id="SignalP"/>
    </source>
</evidence>
<sequence>MRKGLIALLACVIPGFCTGLWAGSRTEDSASGFSLRRYEFSVSGAAYPGYCAFGYDFNYPYYQYNIENIYTRFAYDERETSTGTWTAAFTYNFTKILALETSISYEGGRLRNSSKPDAVGIISPGPGGDMPDLKESLDYFTPMAALRVSWLNKKIVRMYSSFGAGLSFCARKGTGFSNACKPNGLSLYPAFQLNPVGLSVGGNFFGTAELGFGSLFCGLRLGAGYRF</sequence>